<dbReference type="AlphaFoldDB" id="A0A6A6DSB0"/>
<protein>
    <submittedName>
        <fullName evidence="2">Uncharacterized protein</fullName>
    </submittedName>
</protein>
<keyword evidence="3" id="KW-1185">Reference proteome</keyword>
<gene>
    <name evidence="2" type="ORF">K469DRAFT_588733</name>
</gene>
<evidence type="ECO:0000313" key="3">
    <source>
        <dbReference type="Proteomes" id="UP000800200"/>
    </source>
</evidence>
<feature type="transmembrane region" description="Helical" evidence="1">
    <location>
        <begin position="14"/>
        <end position="34"/>
    </location>
</feature>
<dbReference type="EMBL" id="ML994651">
    <property type="protein sequence ID" value="KAF2181745.1"/>
    <property type="molecule type" value="Genomic_DNA"/>
</dbReference>
<reference evidence="2" key="1">
    <citation type="journal article" date="2020" name="Stud. Mycol.">
        <title>101 Dothideomycetes genomes: a test case for predicting lifestyles and emergence of pathogens.</title>
        <authorList>
            <person name="Haridas S."/>
            <person name="Albert R."/>
            <person name="Binder M."/>
            <person name="Bloem J."/>
            <person name="Labutti K."/>
            <person name="Salamov A."/>
            <person name="Andreopoulos B."/>
            <person name="Baker S."/>
            <person name="Barry K."/>
            <person name="Bills G."/>
            <person name="Bluhm B."/>
            <person name="Cannon C."/>
            <person name="Castanera R."/>
            <person name="Culley D."/>
            <person name="Daum C."/>
            <person name="Ezra D."/>
            <person name="Gonzalez J."/>
            <person name="Henrissat B."/>
            <person name="Kuo A."/>
            <person name="Liang C."/>
            <person name="Lipzen A."/>
            <person name="Lutzoni F."/>
            <person name="Magnuson J."/>
            <person name="Mondo S."/>
            <person name="Nolan M."/>
            <person name="Ohm R."/>
            <person name="Pangilinan J."/>
            <person name="Park H.-J."/>
            <person name="Ramirez L."/>
            <person name="Alfaro M."/>
            <person name="Sun H."/>
            <person name="Tritt A."/>
            <person name="Yoshinaga Y."/>
            <person name="Zwiers L.-H."/>
            <person name="Turgeon B."/>
            <person name="Goodwin S."/>
            <person name="Spatafora J."/>
            <person name="Crous P."/>
            <person name="Grigoriev I."/>
        </authorList>
    </citation>
    <scope>NUCLEOTIDE SEQUENCE</scope>
    <source>
        <strain evidence="2">CBS 207.26</strain>
    </source>
</reference>
<feature type="non-terminal residue" evidence="2">
    <location>
        <position position="1"/>
    </location>
</feature>
<evidence type="ECO:0000256" key="1">
    <source>
        <dbReference type="SAM" id="Phobius"/>
    </source>
</evidence>
<keyword evidence="1" id="KW-1133">Transmembrane helix</keyword>
<proteinExistence type="predicted"/>
<name>A0A6A6DSB0_9PEZI</name>
<sequence length="51" mass="5959">ESIISISIAQVQTLIRLITFYIMLIRILFLLCLADMNRLRVKLDNLINKLV</sequence>
<dbReference type="Proteomes" id="UP000800200">
    <property type="component" value="Unassembled WGS sequence"/>
</dbReference>
<keyword evidence="1" id="KW-0812">Transmembrane</keyword>
<accession>A0A6A6DSB0</accession>
<evidence type="ECO:0000313" key="2">
    <source>
        <dbReference type="EMBL" id="KAF2181745.1"/>
    </source>
</evidence>
<dbReference type="OrthoDB" id="3780108at2759"/>
<organism evidence="2 3">
    <name type="scientific">Zopfia rhizophila CBS 207.26</name>
    <dbReference type="NCBI Taxonomy" id="1314779"/>
    <lineage>
        <taxon>Eukaryota</taxon>
        <taxon>Fungi</taxon>
        <taxon>Dikarya</taxon>
        <taxon>Ascomycota</taxon>
        <taxon>Pezizomycotina</taxon>
        <taxon>Dothideomycetes</taxon>
        <taxon>Dothideomycetes incertae sedis</taxon>
        <taxon>Zopfiaceae</taxon>
        <taxon>Zopfia</taxon>
    </lineage>
</organism>
<keyword evidence="1" id="KW-0472">Membrane</keyword>